<dbReference type="EMBL" id="CP022383">
    <property type="protein sequence ID" value="ATA79117.1"/>
    <property type="molecule type" value="Genomic_DNA"/>
</dbReference>
<name>A0A250F545_CAPSP</name>
<protein>
    <submittedName>
        <fullName evidence="3">Lipopolysaccharide biosynthesis protein</fullName>
    </submittedName>
</protein>
<dbReference type="RefSeq" id="WP_095901096.1">
    <property type="nucleotide sequence ID" value="NZ_CP022383.1"/>
</dbReference>
<evidence type="ECO:0000256" key="1">
    <source>
        <dbReference type="ARBA" id="ARBA00022679"/>
    </source>
</evidence>
<dbReference type="InterPro" id="IPR006598">
    <property type="entry name" value="CAP10"/>
</dbReference>
<evidence type="ECO:0000259" key="2">
    <source>
        <dbReference type="Pfam" id="PF05686"/>
    </source>
</evidence>
<dbReference type="InterPro" id="IPR051091">
    <property type="entry name" value="O-Glucosyltr/Glycosyltrsf_90"/>
</dbReference>
<evidence type="ECO:0000313" key="4">
    <source>
        <dbReference type="Proteomes" id="UP000217334"/>
    </source>
</evidence>
<proteinExistence type="predicted"/>
<dbReference type="Proteomes" id="UP000217334">
    <property type="component" value="Chromosome"/>
</dbReference>
<organism evidence="3 4">
    <name type="scientific">Capnocytophaga sputigena</name>
    <dbReference type="NCBI Taxonomy" id="1019"/>
    <lineage>
        <taxon>Bacteria</taxon>
        <taxon>Pseudomonadati</taxon>
        <taxon>Bacteroidota</taxon>
        <taxon>Flavobacteriia</taxon>
        <taxon>Flavobacteriales</taxon>
        <taxon>Flavobacteriaceae</taxon>
        <taxon>Capnocytophaga</taxon>
    </lineage>
</organism>
<dbReference type="PANTHER" id="PTHR12203:SF35">
    <property type="entry name" value="PROTEIN O-GLUCOSYLTRANSFERASE 1"/>
    <property type="match status" value="1"/>
</dbReference>
<dbReference type="Pfam" id="PF05686">
    <property type="entry name" value="Glyco_transf_90"/>
    <property type="match status" value="1"/>
</dbReference>
<feature type="domain" description="Glycosyl transferase CAP10" evidence="2">
    <location>
        <begin position="194"/>
        <end position="310"/>
    </location>
</feature>
<dbReference type="AlphaFoldDB" id="A0A250F545"/>
<dbReference type="GO" id="GO:0016740">
    <property type="term" value="F:transferase activity"/>
    <property type="evidence" value="ECO:0007669"/>
    <property type="project" value="UniProtKB-KW"/>
</dbReference>
<evidence type="ECO:0000313" key="3">
    <source>
        <dbReference type="EMBL" id="ATA79117.1"/>
    </source>
</evidence>
<keyword evidence="1" id="KW-0808">Transferase</keyword>
<gene>
    <name evidence="3" type="ORF">CGC59_05200</name>
</gene>
<accession>A0A250F545</accession>
<sequence length="315" mass="36815">MKIIKQNKLWYYVRNYALIFFGKKGGYEQKIAALKAKFSAEELKRLEERVDYYCKLNTPTPISGNTCIADLKKPKTPKVYYFETYEYARFFNAQQPIDFVFGDVIHIPNTPSIVKSRPISEDNQNSVLLKLDKTRHFIRVLDDKPFLDKKDLMIGRGGIYQQHRFDFYDKWFGHPLCDLGSVEKNGLSKPEWLTEKMNLKAHLDYKFILSLQGNDVASNLKWIMSSNSIAVMPKPTIETWFMESKLEGGKHYIEIAPDYHDLEAKLTYYIAHPEECLEILDNAHQYVAQFWNKEAEDLCSLMVLQKYFSLVALSK</sequence>
<reference evidence="4" key="1">
    <citation type="submission" date="2017-06" db="EMBL/GenBank/DDBJ databases">
        <title>Capnocytophaga spp. assemblies.</title>
        <authorList>
            <person name="Gulvik C.A."/>
        </authorList>
    </citation>
    <scope>NUCLEOTIDE SEQUENCE [LARGE SCALE GENOMIC DNA]</scope>
    <source>
        <strain evidence="4">H4486</strain>
    </source>
</reference>
<dbReference type="PANTHER" id="PTHR12203">
    <property type="entry name" value="KDEL LYS-ASP-GLU-LEU CONTAINING - RELATED"/>
    <property type="match status" value="1"/>
</dbReference>